<organism evidence="2 3">
    <name type="scientific">Hymenobacter bucti</name>
    <dbReference type="NCBI Taxonomy" id="1844114"/>
    <lineage>
        <taxon>Bacteria</taxon>
        <taxon>Pseudomonadati</taxon>
        <taxon>Bacteroidota</taxon>
        <taxon>Cytophagia</taxon>
        <taxon>Cytophagales</taxon>
        <taxon>Hymenobacteraceae</taxon>
        <taxon>Hymenobacter</taxon>
    </lineage>
</organism>
<feature type="signal peptide" evidence="1">
    <location>
        <begin position="1"/>
        <end position="21"/>
    </location>
</feature>
<reference evidence="3" key="1">
    <citation type="journal article" date="2019" name="Int. J. Syst. Evol. Microbiol.">
        <title>The Global Catalogue of Microorganisms (GCM) 10K type strain sequencing project: providing services to taxonomists for standard genome sequencing and annotation.</title>
        <authorList>
            <consortium name="The Broad Institute Genomics Platform"/>
            <consortium name="The Broad Institute Genome Sequencing Center for Infectious Disease"/>
            <person name="Wu L."/>
            <person name="Ma J."/>
        </authorList>
    </citation>
    <scope>NUCLEOTIDE SEQUENCE [LARGE SCALE GENOMIC DNA]</scope>
    <source>
        <strain evidence="3">CGMCC 1.15795</strain>
    </source>
</reference>
<dbReference type="Proteomes" id="UP001597197">
    <property type="component" value="Unassembled WGS sequence"/>
</dbReference>
<evidence type="ECO:0000313" key="3">
    <source>
        <dbReference type="Proteomes" id="UP001597197"/>
    </source>
</evidence>
<evidence type="ECO:0000256" key="1">
    <source>
        <dbReference type="SAM" id="SignalP"/>
    </source>
</evidence>
<comment type="caution">
    <text evidence="2">The sequence shown here is derived from an EMBL/GenBank/DDBJ whole genome shotgun (WGS) entry which is preliminary data.</text>
</comment>
<keyword evidence="1" id="KW-0732">Signal</keyword>
<keyword evidence="3" id="KW-1185">Reference proteome</keyword>
<dbReference type="EMBL" id="JBHUFD010000002">
    <property type="protein sequence ID" value="MFD1872168.1"/>
    <property type="molecule type" value="Genomic_DNA"/>
</dbReference>
<name>A0ABW4QRD5_9BACT</name>
<evidence type="ECO:0000313" key="2">
    <source>
        <dbReference type="EMBL" id="MFD1872168.1"/>
    </source>
</evidence>
<gene>
    <name evidence="2" type="ORF">ACFSDX_07005</name>
</gene>
<sequence length="280" mass="30220">MNASSILLAAALFLPTLRATAQTLVAVPDEQELTGVYAAPTAPAQPAAARLLYFGVVNSPDAQHEQYAQLRRVFETYQPTLVVVEKPDLGTAGTAAATIEQKGAAGYARLLAQQQQVPTERLDDPTAEYNYLRTKVDAEQLKLYYLLRASHGFKQRTGASKALTVKAMKQLIEQSAYFVPGTEHVIRNVAELSAAFHKYCPDGGQWWEAHSAYFCPQAAVGLYPAGSFAHTLGSAIEDYRAQYVYGKLAARAEAGERILVVMSCDQLPAAPAAAGEVAVK</sequence>
<proteinExistence type="predicted"/>
<feature type="chain" id="PRO_5046126155" evidence="1">
    <location>
        <begin position="22"/>
        <end position="280"/>
    </location>
</feature>
<dbReference type="RefSeq" id="WP_382312550.1">
    <property type="nucleotide sequence ID" value="NZ_JBHUFD010000002.1"/>
</dbReference>
<accession>A0ABW4QRD5</accession>
<protein>
    <submittedName>
        <fullName evidence="2">Uncharacterized protein</fullName>
    </submittedName>
</protein>